<name>A0A6G7XJ25_9MICO</name>
<dbReference type="EMBL" id="CP049863">
    <property type="protein sequence ID" value="QIK64600.1"/>
    <property type="molecule type" value="Genomic_DNA"/>
</dbReference>
<evidence type="ECO:0000313" key="3">
    <source>
        <dbReference type="Proteomes" id="UP000502677"/>
    </source>
</evidence>
<evidence type="ECO:0000313" key="1">
    <source>
        <dbReference type="EMBL" id="QIK64526.1"/>
    </source>
</evidence>
<evidence type="ECO:0000313" key="2">
    <source>
        <dbReference type="EMBL" id="QIK64600.1"/>
    </source>
</evidence>
<proteinExistence type="predicted"/>
<dbReference type="Proteomes" id="UP000502677">
    <property type="component" value="Chromosome"/>
</dbReference>
<accession>A0A6G7XJ25</accession>
<reference evidence="2 3" key="1">
    <citation type="submission" date="2020-03" db="EMBL/GenBank/DDBJ databases">
        <title>Leucobacter sp. nov., isolated from beetles.</title>
        <authorList>
            <person name="Hyun D.-W."/>
            <person name="Bae J.-W."/>
        </authorList>
    </citation>
    <scope>NUCLEOTIDE SEQUENCE [LARGE SCALE GENOMIC DNA]</scope>
    <source>
        <strain evidence="2 3">HDW9C</strain>
    </source>
</reference>
<sequence>MVEITAEAASDISTAIPMLARLSDRTQSILLGPIPVKDEDGLVILGHLRESEDYKWVFEPATYTTPDAGDPEEGELTGTCLRIVDGAA</sequence>
<organism evidence="2 3">
    <name type="scientific">Leucobacter viscericola</name>
    <dbReference type="NCBI Taxonomy" id="2714935"/>
    <lineage>
        <taxon>Bacteria</taxon>
        <taxon>Bacillati</taxon>
        <taxon>Actinomycetota</taxon>
        <taxon>Actinomycetes</taxon>
        <taxon>Micrococcales</taxon>
        <taxon>Microbacteriaceae</taxon>
        <taxon>Leucobacter</taxon>
    </lineage>
</organism>
<dbReference type="EMBL" id="CP049863">
    <property type="protein sequence ID" value="QIK64526.1"/>
    <property type="molecule type" value="Genomic_DNA"/>
</dbReference>
<keyword evidence="3" id="KW-1185">Reference proteome</keyword>
<dbReference type="RefSeq" id="WP_166292858.1">
    <property type="nucleotide sequence ID" value="NZ_CP049863.1"/>
</dbReference>
<dbReference type="KEGG" id="lvi:G7068_15885"/>
<protein>
    <submittedName>
        <fullName evidence="2">Uncharacterized protein</fullName>
    </submittedName>
</protein>
<dbReference type="AlphaFoldDB" id="A0A6G7XJ25"/>
<gene>
    <name evidence="1" type="ORF">G7068_15885</name>
    <name evidence="2" type="ORF">G7068_16255</name>
</gene>
<dbReference type="KEGG" id="lvi:G7068_16255"/>